<dbReference type="Proteomes" id="UP000887579">
    <property type="component" value="Unplaced"/>
</dbReference>
<dbReference type="WBParaSite" id="ES5_v2.g24422.t1">
    <property type="protein sequence ID" value="ES5_v2.g24422.t1"/>
    <property type="gene ID" value="ES5_v2.g24422"/>
</dbReference>
<reference evidence="2" key="1">
    <citation type="submission" date="2022-11" db="UniProtKB">
        <authorList>
            <consortium name="WormBaseParasite"/>
        </authorList>
    </citation>
    <scope>IDENTIFICATION</scope>
</reference>
<sequence>MYSIYCRSFPEDKDMVEEYKQAVEKFGQIFVPWKNLFYFETFDMNMVLNILKQEKAFKIVKNVISPLTCYFSSENAIRQTFPKKVVELELSKTKILDAGGKKIMLEEILEFTPKITLFSADIVKCNSKTAQIISKLPFVNGIRFFSLLSISDDSLAAEDFAKFIREKVGQCGSVAVTFKRKVDADYVNAFAEICNNTPNPGQQKISIKSV</sequence>
<evidence type="ECO:0000313" key="1">
    <source>
        <dbReference type="Proteomes" id="UP000887579"/>
    </source>
</evidence>
<accession>A0AC34G4K7</accession>
<proteinExistence type="predicted"/>
<protein>
    <submittedName>
        <fullName evidence="2">Uncharacterized protein</fullName>
    </submittedName>
</protein>
<evidence type="ECO:0000313" key="2">
    <source>
        <dbReference type="WBParaSite" id="ES5_v2.g24422.t1"/>
    </source>
</evidence>
<organism evidence="1 2">
    <name type="scientific">Panagrolaimus sp. ES5</name>
    <dbReference type="NCBI Taxonomy" id="591445"/>
    <lineage>
        <taxon>Eukaryota</taxon>
        <taxon>Metazoa</taxon>
        <taxon>Ecdysozoa</taxon>
        <taxon>Nematoda</taxon>
        <taxon>Chromadorea</taxon>
        <taxon>Rhabditida</taxon>
        <taxon>Tylenchina</taxon>
        <taxon>Panagrolaimomorpha</taxon>
        <taxon>Panagrolaimoidea</taxon>
        <taxon>Panagrolaimidae</taxon>
        <taxon>Panagrolaimus</taxon>
    </lineage>
</organism>
<name>A0AC34G4K7_9BILA</name>